<organism evidence="2 3">
    <name type="scientific">Lunasporangiospora selenospora</name>
    <dbReference type="NCBI Taxonomy" id="979761"/>
    <lineage>
        <taxon>Eukaryota</taxon>
        <taxon>Fungi</taxon>
        <taxon>Fungi incertae sedis</taxon>
        <taxon>Mucoromycota</taxon>
        <taxon>Mortierellomycotina</taxon>
        <taxon>Mortierellomycetes</taxon>
        <taxon>Mortierellales</taxon>
        <taxon>Mortierellaceae</taxon>
        <taxon>Lunasporangiospora</taxon>
    </lineage>
</organism>
<evidence type="ECO:0000256" key="1">
    <source>
        <dbReference type="SAM" id="MobiDB-lite"/>
    </source>
</evidence>
<name>A0A9P6FUQ4_9FUNG</name>
<evidence type="ECO:0000313" key="2">
    <source>
        <dbReference type="EMBL" id="KAF9581551.1"/>
    </source>
</evidence>
<evidence type="ECO:0000313" key="3">
    <source>
        <dbReference type="Proteomes" id="UP000780801"/>
    </source>
</evidence>
<dbReference type="EMBL" id="JAABOA010001437">
    <property type="protein sequence ID" value="KAF9581551.1"/>
    <property type="molecule type" value="Genomic_DNA"/>
</dbReference>
<dbReference type="AlphaFoldDB" id="A0A9P6FUQ4"/>
<feature type="non-terminal residue" evidence="2">
    <location>
        <position position="1"/>
    </location>
</feature>
<gene>
    <name evidence="2" type="ORF">BGW38_001390</name>
</gene>
<proteinExistence type="predicted"/>
<feature type="region of interest" description="Disordered" evidence="1">
    <location>
        <begin position="147"/>
        <end position="175"/>
    </location>
</feature>
<keyword evidence="3" id="KW-1185">Reference proteome</keyword>
<protein>
    <submittedName>
        <fullName evidence="2">Uncharacterized protein</fullName>
    </submittedName>
</protein>
<dbReference type="OrthoDB" id="541276at2759"/>
<comment type="caution">
    <text evidence="2">The sequence shown here is derived from an EMBL/GenBank/DDBJ whole genome shotgun (WGS) entry which is preliminary data.</text>
</comment>
<reference evidence="2" key="1">
    <citation type="journal article" date="2020" name="Fungal Divers.">
        <title>Resolving the Mortierellaceae phylogeny through synthesis of multi-gene phylogenetics and phylogenomics.</title>
        <authorList>
            <person name="Vandepol N."/>
            <person name="Liber J."/>
            <person name="Desiro A."/>
            <person name="Na H."/>
            <person name="Kennedy M."/>
            <person name="Barry K."/>
            <person name="Grigoriev I.V."/>
            <person name="Miller A.N."/>
            <person name="O'Donnell K."/>
            <person name="Stajich J.E."/>
            <person name="Bonito G."/>
        </authorList>
    </citation>
    <scope>NUCLEOTIDE SEQUENCE</scope>
    <source>
        <strain evidence="2">KOD1015</strain>
    </source>
</reference>
<accession>A0A9P6FUQ4</accession>
<dbReference type="Proteomes" id="UP000780801">
    <property type="component" value="Unassembled WGS sequence"/>
</dbReference>
<sequence>CSERCLVLRRDPVFGRNPWKQACLRDETFAAFTQNQNFLQSILPMSTELNEIIKGIFCLCPQTRISVSDLKRRVMACSSFTTPEFASKLASYSAATAAASAAAAAAAAAAATRGMMIPPTTMASAALGVSDRVVGANRVLAASVTPTTHADYSSDKDQAGQQTQKDSGVDVRLRA</sequence>